<protein>
    <recommendedName>
        <fullName evidence="4">VWFA domain-containing protein</fullName>
    </recommendedName>
</protein>
<feature type="chain" id="PRO_5012135256" description="VWFA domain-containing protein" evidence="1">
    <location>
        <begin position="22"/>
        <end position="195"/>
    </location>
</feature>
<evidence type="ECO:0000256" key="1">
    <source>
        <dbReference type="SAM" id="SignalP"/>
    </source>
</evidence>
<dbReference type="AlphaFoldDB" id="A0A2C9LR74"/>
<organism evidence="2 3">
    <name type="scientific">Biomphalaria glabrata</name>
    <name type="common">Bloodfluke planorb</name>
    <name type="synonym">Freshwater snail</name>
    <dbReference type="NCBI Taxonomy" id="6526"/>
    <lineage>
        <taxon>Eukaryota</taxon>
        <taxon>Metazoa</taxon>
        <taxon>Spiralia</taxon>
        <taxon>Lophotrochozoa</taxon>
        <taxon>Mollusca</taxon>
        <taxon>Gastropoda</taxon>
        <taxon>Heterobranchia</taxon>
        <taxon>Euthyneura</taxon>
        <taxon>Panpulmonata</taxon>
        <taxon>Hygrophila</taxon>
        <taxon>Lymnaeoidea</taxon>
        <taxon>Planorbidae</taxon>
        <taxon>Biomphalaria</taxon>
    </lineage>
</organism>
<dbReference type="Proteomes" id="UP000076420">
    <property type="component" value="Unassembled WGS sequence"/>
</dbReference>
<gene>
    <name evidence="2" type="primary">106076476</name>
</gene>
<dbReference type="KEGG" id="bgt:106076476"/>
<dbReference type="SUPFAM" id="SSF53300">
    <property type="entry name" value="vWA-like"/>
    <property type="match status" value="1"/>
</dbReference>
<dbReference type="VEuPathDB" id="VectorBase:BGLAX_037781"/>
<dbReference type="Gene3D" id="3.40.50.410">
    <property type="entry name" value="von Willebrand factor, type A domain"/>
    <property type="match status" value="1"/>
</dbReference>
<dbReference type="InterPro" id="IPR036465">
    <property type="entry name" value="vWFA_dom_sf"/>
</dbReference>
<reference evidence="2" key="1">
    <citation type="submission" date="2020-05" db="UniProtKB">
        <authorList>
            <consortium name="EnsemblMetazoa"/>
        </authorList>
    </citation>
    <scope>IDENTIFICATION</scope>
    <source>
        <strain evidence="2">BB02</strain>
    </source>
</reference>
<sequence>MTLFYLAICACIALLCSDVSCQNTCPPMELNFILDQSENARYAASEDPQNPNSKFDILENQMRTILSYQPLNSPVVKVAVYGYSGYDSKEIVPEMTSATDAAYNSIYLSKLRSLTNSGSWTYNGLKTIVRRPYSPNAGVVILVSSQGSSSVTRRNLSRQEAIRVRGLGWRIFVIEVVVIYLEIPRNIKIHQEIPN</sequence>
<evidence type="ECO:0000313" key="2">
    <source>
        <dbReference type="EnsemblMetazoa" id="BGLB034031-PA"/>
    </source>
</evidence>
<evidence type="ECO:0008006" key="4">
    <source>
        <dbReference type="Google" id="ProtNLM"/>
    </source>
</evidence>
<dbReference type="VEuPathDB" id="VectorBase:BGLB034031"/>
<dbReference type="EnsemblMetazoa" id="BGLB034031-RA">
    <property type="protein sequence ID" value="BGLB034031-PA"/>
    <property type="gene ID" value="BGLB034031"/>
</dbReference>
<name>A0A2C9LR74_BIOGL</name>
<accession>A0A2C9LR74</accession>
<feature type="signal peptide" evidence="1">
    <location>
        <begin position="1"/>
        <end position="21"/>
    </location>
</feature>
<evidence type="ECO:0000313" key="3">
    <source>
        <dbReference type="Proteomes" id="UP000076420"/>
    </source>
</evidence>
<proteinExistence type="predicted"/>
<keyword evidence="1" id="KW-0732">Signal</keyword>